<evidence type="ECO:0000259" key="2">
    <source>
        <dbReference type="Pfam" id="PF17131"/>
    </source>
</evidence>
<dbReference type="RefSeq" id="WP_310073111.1">
    <property type="nucleotide sequence ID" value="NZ_JAVDVX010000004.1"/>
</dbReference>
<keyword evidence="1" id="KW-0732">Signal</keyword>
<keyword evidence="3" id="KW-0449">Lipoprotein</keyword>
<comment type="caution">
    <text evidence="3">The sequence shown here is derived from an EMBL/GenBank/DDBJ whole genome shotgun (WGS) entry which is preliminary data.</text>
</comment>
<feature type="domain" description="Uncharacterized protein TP-0789" evidence="2">
    <location>
        <begin position="72"/>
        <end position="260"/>
    </location>
</feature>
<dbReference type="EMBL" id="JAVDVX010000004">
    <property type="protein sequence ID" value="MDR7090634.1"/>
    <property type="molecule type" value="Genomic_DNA"/>
</dbReference>
<dbReference type="InterPro" id="IPR033399">
    <property type="entry name" value="TP_0789-like"/>
</dbReference>
<accession>A0ABU1UZK5</accession>
<protein>
    <submittedName>
        <fullName evidence="3">Outer membrane lipoprotein-sorting protein</fullName>
    </submittedName>
</protein>
<dbReference type="CDD" id="cd16329">
    <property type="entry name" value="LolA_like"/>
    <property type="match status" value="1"/>
</dbReference>
<evidence type="ECO:0000313" key="4">
    <source>
        <dbReference type="Proteomes" id="UP001253595"/>
    </source>
</evidence>
<sequence length="272" mass="31031">MFSRKLVGIGMLLMISSVAHTAELTADDILSKVRNRADGADNYAKASLVLKEKNGSARTRNLLFLQKDYGKDDKLTLSFTEPADVKGVVLQSINYDEAAAREDDQWMYLPAFRQVRRIAATDKRGSFMGSQFSYIDLDKLRITDYQQKILGEETINERASYLIERIPASLEVINRTGYHKIHVWVDKESFVVIKQVYFDAKGIPFKEFQAKKMEIIQNIWTVTHSEMRDLVNSRASDLIFSDVSYDVGLDDVLFQQNIMKTGVKSGNLPKIR</sequence>
<name>A0ABU1UZK5_9GAMM</name>
<organism evidence="3 4">
    <name type="scientific">Cellvibrio fibrivorans</name>
    <dbReference type="NCBI Taxonomy" id="126350"/>
    <lineage>
        <taxon>Bacteria</taxon>
        <taxon>Pseudomonadati</taxon>
        <taxon>Pseudomonadota</taxon>
        <taxon>Gammaproteobacteria</taxon>
        <taxon>Cellvibrionales</taxon>
        <taxon>Cellvibrionaceae</taxon>
        <taxon>Cellvibrio</taxon>
    </lineage>
</organism>
<evidence type="ECO:0000313" key="3">
    <source>
        <dbReference type="EMBL" id="MDR7090634.1"/>
    </source>
</evidence>
<dbReference type="Proteomes" id="UP001253595">
    <property type="component" value="Unassembled WGS sequence"/>
</dbReference>
<reference evidence="3 4" key="1">
    <citation type="submission" date="2023-07" db="EMBL/GenBank/DDBJ databases">
        <title>Sorghum-associated microbial communities from plants grown in Nebraska, USA.</title>
        <authorList>
            <person name="Schachtman D."/>
        </authorList>
    </citation>
    <scope>NUCLEOTIDE SEQUENCE [LARGE SCALE GENOMIC DNA]</scope>
    <source>
        <strain evidence="3 4">BE190</strain>
    </source>
</reference>
<dbReference type="Pfam" id="PF17131">
    <property type="entry name" value="LolA_like"/>
    <property type="match status" value="1"/>
</dbReference>
<feature type="signal peptide" evidence="1">
    <location>
        <begin position="1"/>
        <end position="21"/>
    </location>
</feature>
<proteinExistence type="predicted"/>
<dbReference type="Gene3D" id="2.50.20.10">
    <property type="entry name" value="Lipoprotein localisation LolA/LolB/LppX"/>
    <property type="match status" value="1"/>
</dbReference>
<keyword evidence="4" id="KW-1185">Reference proteome</keyword>
<gene>
    <name evidence="3" type="ORF">J2X05_002658</name>
</gene>
<feature type="chain" id="PRO_5047062186" evidence="1">
    <location>
        <begin position="22"/>
        <end position="272"/>
    </location>
</feature>
<evidence type="ECO:0000256" key="1">
    <source>
        <dbReference type="SAM" id="SignalP"/>
    </source>
</evidence>